<organism evidence="1">
    <name type="scientific">Klebsiella pneumoniae</name>
    <dbReference type="NCBI Taxonomy" id="573"/>
    <lineage>
        <taxon>Bacteria</taxon>
        <taxon>Pseudomonadati</taxon>
        <taxon>Pseudomonadota</taxon>
        <taxon>Gammaproteobacteria</taxon>
        <taxon>Enterobacterales</taxon>
        <taxon>Enterobacteriaceae</taxon>
        <taxon>Klebsiella/Raoultella group</taxon>
        <taxon>Klebsiella</taxon>
        <taxon>Klebsiella pneumoniae complex</taxon>
    </lineage>
</organism>
<proteinExistence type="predicted"/>
<evidence type="ECO:0000313" key="1">
    <source>
        <dbReference type="EMBL" id="APA32105.1"/>
    </source>
</evidence>
<keyword evidence="1" id="KW-0614">Plasmid</keyword>
<sequence length="111" mass="12181">MTETAAPARGPILTGGKMLTLTDIRASNTVLVTEFGGVRAVHFCLHEKLSGNDNDLWFPLANGADLFEALESIMCINFAAANVVSLEFLRQNGKCKDYRITYNKAKFKPLS</sequence>
<dbReference type="AlphaFoldDB" id="A0A1I9WIY6"/>
<name>A0A1I9WIY6_KLEPN</name>
<geneLocation type="plasmid" evidence="1">
    <name>pKP4368</name>
</geneLocation>
<dbReference type="EMBL" id="KX783441">
    <property type="protein sequence ID" value="APA32105.1"/>
    <property type="molecule type" value="Genomic_DNA"/>
</dbReference>
<reference evidence="1" key="1">
    <citation type="submission" date="2016-08" db="EMBL/GenBank/DDBJ databases">
        <title>Complete plasmid sequences of hospital-associated carbapenemase-producing Enterobacteriaceae.</title>
        <authorList>
            <person name="Nogueira M.C."/>
            <person name="Cerdeira L."/>
            <person name="Tollentino F.M."/>
            <person name="Almeida E.R."/>
            <person name="Madella N.K."/>
            <person name="Andrade D."/>
            <person name="Francisco G."/>
            <person name="Bueno M.F."/>
            <person name="Garcia D.D."/>
            <person name="Lincopan N."/>
        </authorList>
    </citation>
    <scope>NUCLEOTIDE SEQUENCE</scope>
    <source>
        <strain evidence="1">KP4368</strain>
        <plasmid evidence="1">pKP4368</plasmid>
    </source>
</reference>
<protein>
    <submittedName>
        <fullName evidence="1">Uncharacterized protein</fullName>
    </submittedName>
</protein>
<accession>A0A1I9WIY6</accession>
<gene>
    <name evidence="1" type="ORF">pKP4368_0021</name>
</gene>